<organism evidence="4 5">
    <name type="scientific">Levilactobacillus acidifarinae DSM 19394 = JCM 15949</name>
    <dbReference type="NCBI Taxonomy" id="1423715"/>
    <lineage>
        <taxon>Bacteria</taxon>
        <taxon>Bacillati</taxon>
        <taxon>Bacillota</taxon>
        <taxon>Bacilli</taxon>
        <taxon>Lactobacillales</taxon>
        <taxon>Lactobacillaceae</taxon>
        <taxon>Levilactobacillus</taxon>
    </lineage>
</organism>
<dbReference type="PANTHER" id="PTHR30015:SF7">
    <property type="entry name" value="TYPE IV METHYL-DIRECTED RESTRICTION ENZYME ECOKMRR"/>
    <property type="match status" value="1"/>
</dbReference>
<evidence type="ECO:0000259" key="2">
    <source>
        <dbReference type="Pfam" id="PF04471"/>
    </source>
</evidence>
<dbReference type="InterPro" id="IPR036388">
    <property type="entry name" value="WH-like_DNA-bd_sf"/>
</dbReference>
<proteinExistence type="predicted"/>
<dbReference type="Gene3D" id="3.40.1350.10">
    <property type="match status" value="1"/>
</dbReference>
<dbReference type="Gene3D" id="1.10.10.10">
    <property type="entry name" value="Winged helix-like DNA-binding domain superfamily/Winged helix DNA-binding domain"/>
    <property type="match status" value="1"/>
</dbReference>
<evidence type="ECO:0000259" key="3">
    <source>
        <dbReference type="Pfam" id="PF14338"/>
    </source>
</evidence>
<keyword evidence="1" id="KW-0378">Hydrolase</keyword>
<keyword evidence="5" id="KW-1185">Reference proteome</keyword>
<dbReference type="InterPro" id="IPR011335">
    <property type="entry name" value="Restrct_endonuc-II-like"/>
</dbReference>
<dbReference type="SUPFAM" id="SSF52980">
    <property type="entry name" value="Restriction endonuclease-like"/>
    <property type="match status" value="1"/>
</dbReference>
<dbReference type="GO" id="GO:0015666">
    <property type="term" value="F:restriction endodeoxyribonuclease activity"/>
    <property type="evidence" value="ECO:0007669"/>
    <property type="project" value="TreeGrafter"/>
</dbReference>
<dbReference type="GO" id="GO:0009307">
    <property type="term" value="P:DNA restriction-modification system"/>
    <property type="evidence" value="ECO:0007669"/>
    <property type="project" value="InterPro"/>
</dbReference>
<dbReference type="EMBL" id="AZDV01000006">
    <property type="protein sequence ID" value="KRK95621.1"/>
    <property type="molecule type" value="Genomic_DNA"/>
</dbReference>
<sequence>MDYRKLKLGKNGLPTWDALIPIILKFANQQEEWRGKALRVAVADDLQLPTDLRQLEYTTYHDNIIENRVSWALSELTTAGILRRVRRGYYQITDLGKQLLTKSDTVDFRMVHQLPKYQQHQQEIKERQLRGTSATNVEDLEPEVTSAESITHILKAKTQAYNDEIAAELLQRIRESNPSFFEELVVKLLVAMGYQGANGAAWVTQQSNDNGIDGVINQDALGTRTVYIQAKRYQESNVVQRPEIDSFYGALNRQHADRGVFMTTSKFSDGAVQAAKSDAIVLVDGIQLTTLMLQYQVGVQLKQKYVLFEIDEDFFDEG</sequence>
<dbReference type="Pfam" id="PF14338">
    <property type="entry name" value="Mrr_N"/>
    <property type="match status" value="1"/>
</dbReference>
<dbReference type="PATRIC" id="fig|1423715.3.peg.38"/>
<dbReference type="Proteomes" id="UP000051955">
    <property type="component" value="Unassembled WGS sequence"/>
</dbReference>
<dbReference type="Pfam" id="PF04471">
    <property type="entry name" value="Mrr_cat"/>
    <property type="match status" value="1"/>
</dbReference>
<reference evidence="4 5" key="1">
    <citation type="journal article" date="2015" name="Genome Announc.">
        <title>Expanding the biotechnology potential of lactobacilli through comparative genomics of 213 strains and associated genera.</title>
        <authorList>
            <person name="Sun Z."/>
            <person name="Harris H.M."/>
            <person name="McCann A."/>
            <person name="Guo C."/>
            <person name="Argimon S."/>
            <person name="Zhang W."/>
            <person name="Yang X."/>
            <person name="Jeffery I.B."/>
            <person name="Cooney J.C."/>
            <person name="Kagawa T.F."/>
            <person name="Liu W."/>
            <person name="Song Y."/>
            <person name="Salvetti E."/>
            <person name="Wrobel A."/>
            <person name="Rasinkangas P."/>
            <person name="Parkhill J."/>
            <person name="Rea M.C."/>
            <person name="O'Sullivan O."/>
            <person name="Ritari J."/>
            <person name="Douillard F.P."/>
            <person name="Paul Ross R."/>
            <person name="Yang R."/>
            <person name="Briner A.E."/>
            <person name="Felis G.E."/>
            <person name="de Vos W.M."/>
            <person name="Barrangou R."/>
            <person name="Klaenhammer T.R."/>
            <person name="Caufield P.W."/>
            <person name="Cui Y."/>
            <person name="Zhang H."/>
            <person name="O'Toole P.W."/>
        </authorList>
    </citation>
    <scope>NUCLEOTIDE SEQUENCE [LARGE SCALE GENOMIC DNA]</scope>
    <source>
        <strain evidence="4 5">DSM 19394</strain>
    </source>
</reference>
<evidence type="ECO:0000313" key="4">
    <source>
        <dbReference type="EMBL" id="KRK95621.1"/>
    </source>
</evidence>
<dbReference type="InterPro" id="IPR007560">
    <property type="entry name" value="Restrct_endonuc_IV_Mrr"/>
</dbReference>
<dbReference type="InterPro" id="IPR052906">
    <property type="entry name" value="Type_IV_Methyl-Rstrct_Enzyme"/>
</dbReference>
<dbReference type="InterPro" id="IPR011856">
    <property type="entry name" value="tRNA_endonuc-like_dom_sf"/>
</dbReference>
<dbReference type="InterPro" id="IPR025745">
    <property type="entry name" value="Mrr-like_N_dom"/>
</dbReference>
<accession>A0A0R1LIN8</accession>
<feature type="domain" description="Restriction endonuclease type IV Mrr" evidence="2">
    <location>
        <begin position="174"/>
        <end position="292"/>
    </location>
</feature>
<dbReference type="STRING" id="1423715.FD25_GL000036"/>
<dbReference type="AlphaFoldDB" id="A0A0R1LIN8"/>
<protein>
    <submittedName>
        <fullName evidence="4">Mrr restriction system protein</fullName>
    </submittedName>
</protein>
<gene>
    <name evidence="4" type="ORF">FD25_GL000036</name>
</gene>
<comment type="caution">
    <text evidence="4">The sequence shown here is derived from an EMBL/GenBank/DDBJ whole genome shotgun (WGS) entry which is preliminary data.</text>
</comment>
<dbReference type="RefSeq" id="WP_057801917.1">
    <property type="nucleotide sequence ID" value="NZ_AZDV01000006.1"/>
</dbReference>
<feature type="domain" description="Restriction system protein Mrr-like N-terminal" evidence="3">
    <location>
        <begin position="16"/>
        <end position="101"/>
    </location>
</feature>
<name>A0A0R1LIN8_9LACO</name>
<evidence type="ECO:0000256" key="1">
    <source>
        <dbReference type="ARBA" id="ARBA00022801"/>
    </source>
</evidence>
<dbReference type="GO" id="GO:0003677">
    <property type="term" value="F:DNA binding"/>
    <property type="evidence" value="ECO:0007669"/>
    <property type="project" value="InterPro"/>
</dbReference>
<dbReference type="PANTHER" id="PTHR30015">
    <property type="entry name" value="MRR RESTRICTION SYSTEM PROTEIN"/>
    <property type="match status" value="1"/>
</dbReference>
<dbReference type="OrthoDB" id="9803736at2"/>
<evidence type="ECO:0000313" key="5">
    <source>
        <dbReference type="Proteomes" id="UP000051955"/>
    </source>
</evidence>